<dbReference type="GO" id="GO:0005737">
    <property type="term" value="C:cytoplasm"/>
    <property type="evidence" value="ECO:0007669"/>
    <property type="project" value="TreeGrafter"/>
</dbReference>
<reference evidence="3" key="1">
    <citation type="submission" date="2020-10" db="EMBL/GenBank/DDBJ databases">
        <authorList>
            <person name="Kikuchi T."/>
        </authorList>
    </citation>
    <scope>NUCLEOTIDE SEQUENCE</scope>
    <source>
        <strain evidence="3">NKZ352</strain>
    </source>
</reference>
<dbReference type="Gene3D" id="1.20.5.390">
    <property type="entry name" value="L1 transposable element, trimerization domain"/>
    <property type="match status" value="1"/>
</dbReference>
<feature type="compositionally biased region" description="Polar residues" evidence="1">
    <location>
        <begin position="82"/>
        <end position="94"/>
    </location>
</feature>
<dbReference type="AlphaFoldDB" id="A0A8S1GVB7"/>
<dbReference type="OrthoDB" id="5874276at2759"/>
<protein>
    <recommendedName>
        <fullName evidence="2">Rho guanine nucleotide exchange factor 6/7 coiled-coil domain-containing protein</fullName>
    </recommendedName>
</protein>
<evidence type="ECO:0000313" key="4">
    <source>
        <dbReference type="Proteomes" id="UP000835052"/>
    </source>
</evidence>
<dbReference type="PANTHER" id="PTHR46026:SF1">
    <property type="entry name" value="RHO-TYPE GUANINE NUCLEOTIDE EXCHANGE FACTOR, ISOFORM F"/>
    <property type="match status" value="1"/>
</dbReference>
<evidence type="ECO:0000259" key="2">
    <source>
        <dbReference type="Pfam" id="PF16523"/>
    </source>
</evidence>
<dbReference type="EMBL" id="CAJGYM010000006">
    <property type="protein sequence ID" value="CAD6187275.1"/>
    <property type="molecule type" value="Genomic_DNA"/>
</dbReference>
<evidence type="ECO:0000313" key="3">
    <source>
        <dbReference type="EMBL" id="CAD6187275.1"/>
    </source>
</evidence>
<feature type="region of interest" description="Disordered" evidence="1">
    <location>
        <begin position="82"/>
        <end position="104"/>
    </location>
</feature>
<dbReference type="GO" id="GO:0005085">
    <property type="term" value="F:guanyl-nucleotide exchange factor activity"/>
    <property type="evidence" value="ECO:0007669"/>
    <property type="project" value="TreeGrafter"/>
</dbReference>
<name>A0A8S1GVB7_9PELO</name>
<dbReference type="Pfam" id="PF16523">
    <property type="entry name" value="betaPIX_CC"/>
    <property type="match status" value="1"/>
</dbReference>
<proteinExistence type="predicted"/>
<accession>A0A8S1GVB7</accession>
<organism evidence="3 4">
    <name type="scientific">Caenorhabditis auriculariae</name>
    <dbReference type="NCBI Taxonomy" id="2777116"/>
    <lineage>
        <taxon>Eukaryota</taxon>
        <taxon>Metazoa</taxon>
        <taxon>Ecdysozoa</taxon>
        <taxon>Nematoda</taxon>
        <taxon>Chromadorea</taxon>
        <taxon>Rhabditida</taxon>
        <taxon>Rhabditina</taxon>
        <taxon>Rhabditomorpha</taxon>
        <taxon>Rhabditoidea</taxon>
        <taxon>Rhabditidae</taxon>
        <taxon>Peloderinae</taxon>
        <taxon>Caenorhabditis</taxon>
    </lineage>
</organism>
<feature type="domain" description="Rho guanine nucleotide exchange factor 6/7 coiled-coil" evidence="2">
    <location>
        <begin position="11"/>
        <end position="84"/>
    </location>
</feature>
<evidence type="ECO:0000256" key="1">
    <source>
        <dbReference type="SAM" id="MobiDB-lite"/>
    </source>
</evidence>
<sequence length="104" mass="11917">MQDHAIVESHAPQLIVAEDERILVEEMVGDEVVFQEKSIVDAVYSIKDQLANLQNEFHRLNKVVEMEQKARRRLEHFLPKSISNNTIDSNSALNESGRRDSAMN</sequence>
<keyword evidence="4" id="KW-1185">Reference proteome</keyword>
<comment type="caution">
    <text evidence="3">The sequence shown here is derived from an EMBL/GenBank/DDBJ whole genome shotgun (WGS) entry which is preliminary data.</text>
</comment>
<dbReference type="Proteomes" id="UP000835052">
    <property type="component" value="Unassembled WGS sequence"/>
</dbReference>
<gene>
    <name evidence="3" type="ORF">CAUJ_LOCUS3194</name>
</gene>
<dbReference type="InterPro" id="IPR032409">
    <property type="entry name" value="GEF6/7_CC"/>
</dbReference>
<dbReference type="PANTHER" id="PTHR46026">
    <property type="entry name" value="RHO-TYPE GUANINE NUCLEOTIDE EXCHANGE FACTOR, ISOFORM F"/>
    <property type="match status" value="1"/>
</dbReference>